<gene>
    <name evidence="1" type="primary">INPP5A_1</name>
    <name evidence="1" type="ORF">AMECASPLE_014204</name>
</gene>
<organism evidence="1 2">
    <name type="scientific">Ameca splendens</name>
    <dbReference type="NCBI Taxonomy" id="208324"/>
    <lineage>
        <taxon>Eukaryota</taxon>
        <taxon>Metazoa</taxon>
        <taxon>Chordata</taxon>
        <taxon>Craniata</taxon>
        <taxon>Vertebrata</taxon>
        <taxon>Euteleostomi</taxon>
        <taxon>Actinopterygii</taxon>
        <taxon>Neopterygii</taxon>
        <taxon>Teleostei</taxon>
        <taxon>Neoteleostei</taxon>
        <taxon>Acanthomorphata</taxon>
        <taxon>Ovalentaria</taxon>
        <taxon>Atherinomorphae</taxon>
        <taxon>Cyprinodontiformes</taxon>
        <taxon>Goodeidae</taxon>
        <taxon>Ameca</taxon>
    </lineage>
</organism>
<dbReference type="InterPro" id="IPR039737">
    <property type="entry name" value="INPP5A"/>
</dbReference>
<protein>
    <submittedName>
        <fullName evidence="1">Type I inositol 1,4,5-trisphosphate 5-phosphatase</fullName>
    </submittedName>
</protein>
<name>A0ABV0YD15_9TELE</name>
<dbReference type="SUPFAM" id="SSF56219">
    <property type="entry name" value="DNase I-like"/>
    <property type="match status" value="1"/>
</dbReference>
<feature type="non-terminal residue" evidence="1">
    <location>
        <position position="129"/>
    </location>
</feature>
<accession>A0ABV0YD15</accession>
<dbReference type="Proteomes" id="UP001469553">
    <property type="component" value="Unassembled WGS sequence"/>
</dbReference>
<proteinExistence type="predicted"/>
<dbReference type="PANTHER" id="PTHR12997">
    <property type="entry name" value="TYPE I INOSITOL-1,4,5-TRISPHOSPHATE 5-PHOSPHATASE"/>
    <property type="match status" value="1"/>
</dbReference>
<dbReference type="Gene3D" id="3.60.10.10">
    <property type="entry name" value="Endonuclease/exonuclease/phosphatase"/>
    <property type="match status" value="1"/>
</dbReference>
<keyword evidence="2" id="KW-1185">Reference proteome</keyword>
<reference evidence="1 2" key="1">
    <citation type="submission" date="2021-06" db="EMBL/GenBank/DDBJ databases">
        <authorList>
            <person name="Palmer J.M."/>
        </authorList>
    </citation>
    <scope>NUCLEOTIDE SEQUENCE [LARGE SCALE GENOMIC DNA]</scope>
    <source>
        <strain evidence="1 2">AS_MEX2019</strain>
        <tissue evidence="1">Muscle</tissue>
    </source>
</reference>
<comment type="caution">
    <text evidence="1">The sequence shown here is derived from an EMBL/GenBank/DDBJ whole genome shotgun (WGS) entry which is preliminary data.</text>
</comment>
<evidence type="ECO:0000313" key="1">
    <source>
        <dbReference type="EMBL" id="MEQ2291525.1"/>
    </source>
</evidence>
<evidence type="ECO:0000313" key="2">
    <source>
        <dbReference type="Proteomes" id="UP001469553"/>
    </source>
</evidence>
<dbReference type="PANTHER" id="PTHR12997:SF10">
    <property type="entry name" value="INOSITOL-POLYPHOSPHATE 5-PHOSPHATASE"/>
    <property type="match status" value="1"/>
</dbReference>
<dbReference type="InterPro" id="IPR036691">
    <property type="entry name" value="Endo/exonu/phosph_ase_sf"/>
</dbReference>
<dbReference type="EMBL" id="JAHRIP010029170">
    <property type="protein sequence ID" value="MEQ2291525.1"/>
    <property type="molecule type" value="Genomic_DNA"/>
</dbReference>
<sequence length="129" mass="15360">MIRIPFEIKCPARRNSFHTSFCQTLTDNRFCFCRAELSLSVLQGKWSRKGFIRTRWALGDCAFDLVNIHLFHDADNVVAWEKSPSLYTGIRQKALEFVLHRITDQRYEKLPYFLFGDFNFRLDFRSLIE</sequence>